<dbReference type="InterPro" id="IPR046947">
    <property type="entry name" value="LytR-like"/>
</dbReference>
<dbReference type="Pfam" id="PF04397">
    <property type="entry name" value="LytTR"/>
    <property type="match status" value="1"/>
</dbReference>
<feature type="domain" description="HTH LytTR-type" evidence="3">
    <location>
        <begin position="146"/>
        <end position="247"/>
    </location>
</feature>
<evidence type="ECO:0000259" key="3">
    <source>
        <dbReference type="PROSITE" id="PS50930"/>
    </source>
</evidence>
<dbReference type="PANTHER" id="PTHR37299">
    <property type="entry name" value="TRANSCRIPTIONAL REGULATOR-RELATED"/>
    <property type="match status" value="1"/>
</dbReference>
<sequence>MDMFTLAIIEDEMAIRKELTWLLESESDIKIVGHSDNVKDALSLIETQKPDVILMDIQLIDGTAFDIIRALKEVPENIIFITAYNQFAIKAIKFGALDYLLKPIIQDELKEALDRCRKKRAKEIHWNEQLSIAQQSFDNDDLPESIVLHTINQMHIILVQEIVYCKGDGPYTFFYLANGTNLLVSKPLKHYEEMLSAPWFLRTHQSYLVNKNYVEKISKTDCLVLKNKEEIPVSSRRKNYILNALSTS</sequence>
<dbReference type="InterPro" id="IPR001789">
    <property type="entry name" value="Sig_transdc_resp-reg_receiver"/>
</dbReference>
<keyword evidence="5" id="KW-1185">Reference proteome</keyword>
<dbReference type="SUPFAM" id="SSF52172">
    <property type="entry name" value="CheY-like"/>
    <property type="match status" value="1"/>
</dbReference>
<evidence type="ECO:0000313" key="4">
    <source>
        <dbReference type="EMBL" id="MCZ4244141.1"/>
    </source>
</evidence>
<accession>A0ABT4L884</accession>
<dbReference type="Gene3D" id="3.40.50.2300">
    <property type="match status" value="1"/>
</dbReference>
<feature type="modified residue" description="4-aspartylphosphate" evidence="1">
    <location>
        <position position="56"/>
    </location>
</feature>
<dbReference type="PROSITE" id="PS50930">
    <property type="entry name" value="HTH_LYTTR"/>
    <property type="match status" value="1"/>
</dbReference>
<dbReference type="RefSeq" id="WP_269427206.1">
    <property type="nucleotide sequence ID" value="NZ_JAPWGM010000002.1"/>
</dbReference>
<evidence type="ECO:0000313" key="5">
    <source>
        <dbReference type="Proteomes" id="UP001144347"/>
    </source>
</evidence>
<evidence type="ECO:0000256" key="1">
    <source>
        <dbReference type="PROSITE-ProRule" id="PRU00169"/>
    </source>
</evidence>
<gene>
    <name evidence="4" type="ORF">O0955_08990</name>
</gene>
<keyword evidence="4" id="KW-0238">DNA-binding</keyword>
<dbReference type="PROSITE" id="PS50110">
    <property type="entry name" value="RESPONSE_REGULATORY"/>
    <property type="match status" value="1"/>
</dbReference>
<protein>
    <submittedName>
        <fullName evidence="4">LytTR family DNA-binding domain-containing protein</fullName>
    </submittedName>
</protein>
<name>A0ABT4L884_9SPHI</name>
<comment type="caution">
    <text evidence="4">The sequence shown here is derived from an EMBL/GenBank/DDBJ whole genome shotgun (WGS) entry which is preliminary data.</text>
</comment>
<evidence type="ECO:0000259" key="2">
    <source>
        <dbReference type="PROSITE" id="PS50110"/>
    </source>
</evidence>
<organism evidence="4 5">
    <name type="scientific">Pedobacter punctiformis</name>
    <dbReference type="NCBI Taxonomy" id="3004097"/>
    <lineage>
        <taxon>Bacteria</taxon>
        <taxon>Pseudomonadati</taxon>
        <taxon>Bacteroidota</taxon>
        <taxon>Sphingobacteriia</taxon>
        <taxon>Sphingobacteriales</taxon>
        <taxon>Sphingobacteriaceae</taxon>
        <taxon>Pedobacter</taxon>
    </lineage>
</organism>
<dbReference type="EMBL" id="JAPWGM010000002">
    <property type="protein sequence ID" value="MCZ4244141.1"/>
    <property type="molecule type" value="Genomic_DNA"/>
</dbReference>
<feature type="domain" description="Response regulatory" evidence="2">
    <location>
        <begin position="5"/>
        <end position="117"/>
    </location>
</feature>
<dbReference type="GO" id="GO:0003677">
    <property type="term" value="F:DNA binding"/>
    <property type="evidence" value="ECO:0007669"/>
    <property type="project" value="UniProtKB-KW"/>
</dbReference>
<dbReference type="Pfam" id="PF00072">
    <property type="entry name" value="Response_reg"/>
    <property type="match status" value="1"/>
</dbReference>
<dbReference type="PANTHER" id="PTHR37299:SF1">
    <property type="entry name" value="STAGE 0 SPORULATION PROTEIN A HOMOLOG"/>
    <property type="match status" value="1"/>
</dbReference>
<dbReference type="SMART" id="SM00850">
    <property type="entry name" value="LytTR"/>
    <property type="match status" value="1"/>
</dbReference>
<dbReference type="Gene3D" id="2.40.50.1020">
    <property type="entry name" value="LytTr DNA-binding domain"/>
    <property type="match status" value="1"/>
</dbReference>
<proteinExistence type="predicted"/>
<dbReference type="InterPro" id="IPR011006">
    <property type="entry name" value="CheY-like_superfamily"/>
</dbReference>
<keyword evidence="1" id="KW-0597">Phosphoprotein</keyword>
<dbReference type="SMART" id="SM00448">
    <property type="entry name" value="REC"/>
    <property type="match status" value="1"/>
</dbReference>
<dbReference type="InterPro" id="IPR007492">
    <property type="entry name" value="LytTR_DNA-bd_dom"/>
</dbReference>
<dbReference type="Proteomes" id="UP001144347">
    <property type="component" value="Unassembled WGS sequence"/>
</dbReference>
<reference evidence="4" key="1">
    <citation type="submission" date="2022-12" db="EMBL/GenBank/DDBJ databases">
        <title>Genome sequence of HCMS5-2.</title>
        <authorList>
            <person name="Woo H."/>
        </authorList>
    </citation>
    <scope>NUCLEOTIDE SEQUENCE</scope>
    <source>
        <strain evidence="4">HCMS5-2</strain>
    </source>
</reference>